<evidence type="ECO:0000256" key="1">
    <source>
        <dbReference type="SAM" id="Coils"/>
    </source>
</evidence>
<dbReference type="Proteomes" id="UP000703269">
    <property type="component" value="Unassembled WGS sequence"/>
</dbReference>
<feature type="compositionally biased region" description="Basic residues" evidence="2">
    <location>
        <begin position="48"/>
        <end position="63"/>
    </location>
</feature>
<organism evidence="3 4">
    <name type="scientific">Phanerochaete sordida</name>
    <dbReference type="NCBI Taxonomy" id="48140"/>
    <lineage>
        <taxon>Eukaryota</taxon>
        <taxon>Fungi</taxon>
        <taxon>Dikarya</taxon>
        <taxon>Basidiomycota</taxon>
        <taxon>Agaricomycotina</taxon>
        <taxon>Agaricomycetes</taxon>
        <taxon>Polyporales</taxon>
        <taxon>Phanerochaetaceae</taxon>
        <taxon>Phanerochaete</taxon>
    </lineage>
</organism>
<feature type="coiled-coil region" evidence="1">
    <location>
        <begin position="586"/>
        <end position="613"/>
    </location>
</feature>
<feature type="compositionally biased region" description="Polar residues" evidence="2">
    <location>
        <begin position="554"/>
        <end position="575"/>
    </location>
</feature>
<protein>
    <submittedName>
        <fullName evidence="3">Uncharacterized protein</fullName>
    </submittedName>
</protein>
<keyword evidence="4" id="KW-1185">Reference proteome</keyword>
<feature type="compositionally biased region" description="Low complexity" evidence="2">
    <location>
        <begin position="92"/>
        <end position="112"/>
    </location>
</feature>
<evidence type="ECO:0000313" key="3">
    <source>
        <dbReference type="EMBL" id="GJE93401.1"/>
    </source>
</evidence>
<feature type="compositionally biased region" description="Pro residues" evidence="2">
    <location>
        <begin position="412"/>
        <end position="424"/>
    </location>
</feature>
<evidence type="ECO:0000313" key="4">
    <source>
        <dbReference type="Proteomes" id="UP000703269"/>
    </source>
</evidence>
<feature type="compositionally biased region" description="Polar residues" evidence="2">
    <location>
        <begin position="450"/>
        <end position="471"/>
    </location>
</feature>
<comment type="caution">
    <text evidence="3">The sequence shown here is derived from an EMBL/GenBank/DDBJ whole genome shotgun (WGS) entry which is preliminary data.</text>
</comment>
<name>A0A9P3LFC1_9APHY</name>
<keyword evidence="1" id="KW-0175">Coiled coil</keyword>
<feature type="compositionally biased region" description="Low complexity" evidence="2">
    <location>
        <begin position="478"/>
        <end position="497"/>
    </location>
</feature>
<accession>A0A9P3LFC1</accession>
<feature type="region of interest" description="Disordered" evidence="2">
    <location>
        <begin position="713"/>
        <end position="835"/>
    </location>
</feature>
<feature type="compositionally biased region" description="Polar residues" evidence="2">
    <location>
        <begin position="513"/>
        <end position="526"/>
    </location>
</feature>
<dbReference type="AlphaFoldDB" id="A0A9P3LFC1"/>
<gene>
    <name evidence="3" type="ORF">PsYK624_095600</name>
</gene>
<feature type="compositionally biased region" description="Low complexity" evidence="2">
    <location>
        <begin position="769"/>
        <end position="807"/>
    </location>
</feature>
<feature type="compositionally biased region" description="Basic and acidic residues" evidence="2">
    <location>
        <begin position="265"/>
        <end position="279"/>
    </location>
</feature>
<feature type="compositionally biased region" description="Polar residues" evidence="2">
    <location>
        <begin position="299"/>
        <end position="310"/>
    </location>
</feature>
<evidence type="ECO:0000256" key="2">
    <source>
        <dbReference type="SAM" id="MobiDB-lite"/>
    </source>
</evidence>
<feature type="region of interest" description="Disordered" evidence="2">
    <location>
        <begin position="647"/>
        <end position="696"/>
    </location>
</feature>
<sequence length="888" mass="94123">MGPGRSPSRLRSKTSDISDIIRGNQQSTDALVPPVPAVPPVEATTPTKNKRRLAGLLGRKRKSGGFALDSNHRDDEEAYPAIPEALLKSRIPAPSGSSLPSSLPPLNVSPPSFGAAFPPTSPPVAARFSTATHDSAHTHPAKPPSTDTEKPTASSSKGGALRILRPQKSISFEVSRPFDFTHRATATNMEMLNSANDSKAKAKPVITVSAPANDVAEDAEIYNAPRAAPAPPAPAKARGSRFGFGHSSKRDESSKREHRSSAAPAKDKAREAASSDDASRTPTISPMLPAKMEFPLPPSSKSMLPRTTAQPGPPLAEAFEHSAKTPVARSYRSAPTSDASDGELTQASSRSMPARPARPASLIIPPAVRPRSNSSQTVKVPSSPSSPHGSGKPSPSPSRLRTIRAGRSSSPASPPPVTPLPSPPTSATFPHSSDAEGWSTDASTRLGGWSTDTSTRIGSLASRKSMQSTSRARAHTIVGSISSKPSSVVSSGLSSGGEDSERARMRYMRPNASAIQLDQTRSSHSGARTPREHATDSGVDDQSLLIPSRPPSEGSHNSGDTSTPTRDDTQSQSLRNTHDTYVRVLQEKHAAEKAELFKRIDRLEREARKRDREIKGLRWLILNAREQGNGPLPSTSLLTLDDDLKMGRLRSGSKSSEMSAASSASRSRTSSGLRHRTDGSIVNMDSPRESTEDGVLEVQEQVSDLIAPWQTYTARIEPAEGERSGSPSSVSSLRRCNTMPDREARAAKLTKRTSSPVLPASGGLGFDIPSMPGSSSDMSMTDVVSSASVPSLTASASASSQASTLSAIPELNATPPGESPDKREKRTSRALKRMSASSIMQAAQTYASNLKIGMSPSIGQVLDRGRTPEESSMDEVLRKLRAFGGEHH</sequence>
<feature type="region of interest" description="Disordered" evidence="2">
    <location>
        <begin position="223"/>
        <end position="580"/>
    </location>
</feature>
<feature type="compositionally biased region" description="Polar residues" evidence="2">
    <location>
        <begin position="333"/>
        <end position="351"/>
    </location>
</feature>
<dbReference type="OrthoDB" id="2804750at2759"/>
<feature type="compositionally biased region" description="Low complexity" evidence="2">
    <location>
        <begin position="650"/>
        <end position="671"/>
    </location>
</feature>
<feature type="region of interest" description="Disordered" evidence="2">
    <location>
        <begin position="1"/>
        <end position="168"/>
    </location>
</feature>
<proteinExistence type="predicted"/>
<feature type="compositionally biased region" description="Low complexity" evidence="2">
    <location>
        <begin position="374"/>
        <end position="393"/>
    </location>
</feature>
<dbReference type="EMBL" id="BPQB01000032">
    <property type="protein sequence ID" value="GJE93401.1"/>
    <property type="molecule type" value="Genomic_DNA"/>
</dbReference>
<reference evidence="3 4" key="1">
    <citation type="submission" date="2021-08" db="EMBL/GenBank/DDBJ databases">
        <title>Draft Genome Sequence of Phanerochaete sordida strain YK-624.</title>
        <authorList>
            <person name="Mori T."/>
            <person name="Dohra H."/>
            <person name="Suzuki T."/>
            <person name="Kawagishi H."/>
            <person name="Hirai H."/>
        </authorList>
    </citation>
    <scope>NUCLEOTIDE SEQUENCE [LARGE SCALE GENOMIC DNA]</scope>
    <source>
        <strain evidence="3 4">YK-624</strain>
    </source>
</reference>